<dbReference type="Gene3D" id="3.40.50.880">
    <property type="match status" value="1"/>
</dbReference>
<comment type="caution">
    <text evidence="2">The sequence shown here is derived from an EMBL/GenBank/DDBJ whole genome shotgun (WGS) entry which is preliminary data.</text>
</comment>
<gene>
    <name evidence="2" type="ORF">BFJ65_g6018</name>
</gene>
<protein>
    <recommendedName>
        <fullName evidence="1">DJ-1/PfpI domain-containing protein</fullName>
    </recommendedName>
</protein>
<dbReference type="PANTHER" id="PTHR43130:SF7">
    <property type="entry name" value="DJ-1_PFPI DOMAIN-CONTAINING PROTEIN"/>
    <property type="match status" value="1"/>
</dbReference>
<reference evidence="2 3" key="1">
    <citation type="journal article" date="2018" name="Sci. Rep.">
        <title>Characterisation of pathogen-specific regions and novel effector candidates in Fusarium oxysporum f. sp. cepae.</title>
        <authorList>
            <person name="Armitage A.D."/>
            <person name="Taylor A."/>
            <person name="Sobczyk M.K."/>
            <person name="Baxter L."/>
            <person name="Greenfield B.P."/>
            <person name="Bates H.J."/>
            <person name="Wilson F."/>
            <person name="Jackson A.C."/>
            <person name="Ott S."/>
            <person name="Harrison R.J."/>
            <person name="Clarkson J.P."/>
        </authorList>
    </citation>
    <scope>NUCLEOTIDE SEQUENCE [LARGE SCALE GENOMIC DNA]</scope>
    <source>
        <strain evidence="2 3">FoC_Fus2</strain>
    </source>
</reference>
<accession>A0A3L6NMV7</accession>
<dbReference type="EMBL" id="MRCU01000004">
    <property type="protein sequence ID" value="RKK19294.1"/>
    <property type="molecule type" value="Genomic_DNA"/>
</dbReference>
<dbReference type="Proteomes" id="UP000270866">
    <property type="component" value="Chromosome 7"/>
</dbReference>
<evidence type="ECO:0000313" key="2">
    <source>
        <dbReference type="EMBL" id="RKK19294.1"/>
    </source>
</evidence>
<feature type="domain" description="DJ-1/PfpI" evidence="1">
    <location>
        <begin position="62"/>
        <end position="197"/>
    </location>
</feature>
<dbReference type="Pfam" id="PF01965">
    <property type="entry name" value="DJ-1_PfpI"/>
    <property type="match status" value="1"/>
</dbReference>
<evidence type="ECO:0000259" key="1">
    <source>
        <dbReference type="Pfam" id="PF01965"/>
    </source>
</evidence>
<organism evidence="2 3">
    <name type="scientific">Fusarium oxysporum f. sp. cepae</name>
    <dbReference type="NCBI Taxonomy" id="396571"/>
    <lineage>
        <taxon>Eukaryota</taxon>
        <taxon>Fungi</taxon>
        <taxon>Dikarya</taxon>
        <taxon>Ascomycota</taxon>
        <taxon>Pezizomycotina</taxon>
        <taxon>Sordariomycetes</taxon>
        <taxon>Hypocreomycetidae</taxon>
        <taxon>Hypocreales</taxon>
        <taxon>Nectriaceae</taxon>
        <taxon>Fusarium</taxon>
        <taxon>Fusarium oxysporum species complex</taxon>
    </lineage>
</organism>
<dbReference type="SUPFAM" id="SSF52317">
    <property type="entry name" value="Class I glutamine amidotransferase-like"/>
    <property type="match status" value="1"/>
</dbReference>
<dbReference type="AlphaFoldDB" id="A0A3L6NMV7"/>
<dbReference type="InterPro" id="IPR052158">
    <property type="entry name" value="INH-QAR"/>
</dbReference>
<dbReference type="PANTHER" id="PTHR43130">
    <property type="entry name" value="ARAC-FAMILY TRANSCRIPTIONAL REGULATOR"/>
    <property type="match status" value="1"/>
</dbReference>
<evidence type="ECO:0000313" key="3">
    <source>
        <dbReference type="Proteomes" id="UP000270866"/>
    </source>
</evidence>
<name>A0A3L6NMV7_FUSOX</name>
<sequence length="234" mass="26201">MSAHPELATVERKLHIGVILMGGITEILDVAPVDMIHSLSKNFIETFPGGDLFPSQYKAQALDIEIHWITEHGKDVPARLTSNITLLPTYSFKTCPHLDVVLIGANNMGYTLNDVELAFVQKAFQQCTAFLTICGGVFVPMVAGLLEGKTATGPRMNLEELRNLSPLTNWVEKRWVRDGKLWTSGTLLNGTDLMRAFCRAEWEELGDPSLVVYQAQLASWPKREVDYKDEPWEV</sequence>
<proteinExistence type="predicted"/>
<dbReference type="InterPro" id="IPR029062">
    <property type="entry name" value="Class_I_gatase-like"/>
</dbReference>
<dbReference type="InterPro" id="IPR002818">
    <property type="entry name" value="DJ-1/PfpI"/>
</dbReference>